<reference evidence="2 3" key="1">
    <citation type="submission" date="2018-07" db="EMBL/GenBank/DDBJ databases">
        <authorList>
            <person name="Quirk P.G."/>
            <person name="Krulwich T.A."/>
        </authorList>
    </citation>
    <scope>NUCLEOTIDE SEQUENCE [LARGE SCALE GENOMIC DNA]</scope>
    <source>
        <strain evidence="2 3">CC-BB4</strain>
    </source>
</reference>
<dbReference type="PANTHER" id="PTHR30390:SF6">
    <property type="entry name" value="DNAA INITIATOR-ASSOCIATING PROTEIN DIAA"/>
    <property type="match status" value="1"/>
</dbReference>
<dbReference type="RefSeq" id="WP_115694618.1">
    <property type="nucleotide sequence ID" value="NZ_CP031417.1"/>
</dbReference>
<dbReference type="Gene3D" id="3.40.50.10490">
    <property type="entry name" value="Glucose-6-phosphate isomerase like protein, domain 1"/>
    <property type="match status" value="1"/>
</dbReference>
<dbReference type="InterPro" id="IPR050099">
    <property type="entry name" value="SIS_GmhA/DiaA_subfam"/>
</dbReference>
<dbReference type="AlphaFoldDB" id="A0A346A4Z2"/>
<dbReference type="GO" id="GO:1901135">
    <property type="term" value="P:carbohydrate derivative metabolic process"/>
    <property type="evidence" value="ECO:0007669"/>
    <property type="project" value="InterPro"/>
</dbReference>
<keyword evidence="3" id="KW-1185">Reference proteome</keyword>
<dbReference type="SUPFAM" id="SSF53697">
    <property type="entry name" value="SIS domain"/>
    <property type="match status" value="1"/>
</dbReference>
<evidence type="ECO:0000259" key="1">
    <source>
        <dbReference type="PROSITE" id="PS51464"/>
    </source>
</evidence>
<dbReference type="InterPro" id="IPR001347">
    <property type="entry name" value="SIS_dom"/>
</dbReference>
<sequence length="194" mass="20892">MTHAATFLQEVSQIADQLVPDEIEALCNELVQLREQEGRLFILGVGGSAGNCGHAVNDFRKLCGIEAYAPTDNVSELTARTNDEGWPTVFSEWLKVSRANAKDAVLIFSVGGGNLEKNVSPNIVSAIQEAKARGLKVLGIVGRDGGYTKKAGDVVVVIPTVAESRVTPHAEAFQGVVWHCLVSHPKLQKMATKW</sequence>
<evidence type="ECO:0000313" key="3">
    <source>
        <dbReference type="Proteomes" id="UP000254889"/>
    </source>
</evidence>
<dbReference type="EMBL" id="CP031417">
    <property type="protein sequence ID" value="AXK84239.1"/>
    <property type="molecule type" value="Genomic_DNA"/>
</dbReference>
<organism evidence="2 3">
    <name type="scientific">Pseudolabrys taiwanensis</name>
    <dbReference type="NCBI Taxonomy" id="331696"/>
    <lineage>
        <taxon>Bacteria</taxon>
        <taxon>Pseudomonadati</taxon>
        <taxon>Pseudomonadota</taxon>
        <taxon>Alphaproteobacteria</taxon>
        <taxon>Hyphomicrobiales</taxon>
        <taxon>Xanthobacteraceae</taxon>
        <taxon>Pseudolabrys</taxon>
    </lineage>
</organism>
<feature type="domain" description="SIS" evidence="1">
    <location>
        <begin position="30"/>
        <end position="194"/>
    </location>
</feature>
<dbReference type="KEGG" id="ptaw:DW352_26530"/>
<dbReference type="PANTHER" id="PTHR30390">
    <property type="entry name" value="SEDOHEPTULOSE 7-PHOSPHATE ISOMERASE / DNAA INITIATOR-ASSOCIATING FACTOR FOR REPLICATION INITIATION"/>
    <property type="match status" value="1"/>
</dbReference>
<dbReference type="GO" id="GO:0097367">
    <property type="term" value="F:carbohydrate derivative binding"/>
    <property type="evidence" value="ECO:0007669"/>
    <property type="project" value="InterPro"/>
</dbReference>
<name>A0A346A4Z2_9HYPH</name>
<dbReference type="Pfam" id="PF13580">
    <property type="entry name" value="SIS_2"/>
    <property type="match status" value="1"/>
</dbReference>
<dbReference type="InterPro" id="IPR046348">
    <property type="entry name" value="SIS_dom_sf"/>
</dbReference>
<accession>A0A346A4Z2</accession>
<dbReference type="OrthoDB" id="9810929at2"/>
<protein>
    <submittedName>
        <fullName evidence="2">SIS domain-containing protein</fullName>
    </submittedName>
</protein>
<dbReference type="CDD" id="cd05006">
    <property type="entry name" value="SIS_GmhA"/>
    <property type="match status" value="1"/>
</dbReference>
<dbReference type="Proteomes" id="UP000254889">
    <property type="component" value="Chromosome"/>
</dbReference>
<dbReference type="PROSITE" id="PS51464">
    <property type="entry name" value="SIS"/>
    <property type="match status" value="1"/>
</dbReference>
<evidence type="ECO:0000313" key="2">
    <source>
        <dbReference type="EMBL" id="AXK84239.1"/>
    </source>
</evidence>
<proteinExistence type="predicted"/>
<dbReference type="InterPro" id="IPR035461">
    <property type="entry name" value="GmhA/DiaA"/>
</dbReference>
<gene>
    <name evidence="2" type="ORF">DW352_26530</name>
</gene>